<name>A0A382VBZ7_9ZZZZ</name>
<evidence type="ECO:0000313" key="1">
    <source>
        <dbReference type="EMBL" id="SVD43448.1"/>
    </source>
</evidence>
<dbReference type="AlphaFoldDB" id="A0A382VBZ7"/>
<sequence length="22" mass="2548">MFNVIYRCKQAGILVKARVSHN</sequence>
<organism evidence="1">
    <name type="scientific">marine metagenome</name>
    <dbReference type="NCBI Taxonomy" id="408172"/>
    <lineage>
        <taxon>unclassified sequences</taxon>
        <taxon>metagenomes</taxon>
        <taxon>ecological metagenomes</taxon>
    </lineage>
</organism>
<reference evidence="1" key="1">
    <citation type="submission" date="2018-05" db="EMBL/GenBank/DDBJ databases">
        <authorList>
            <person name="Lanie J.A."/>
            <person name="Ng W.-L."/>
            <person name="Kazmierczak K.M."/>
            <person name="Andrzejewski T.M."/>
            <person name="Davidsen T.M."/>
            <person name="Wayne K.J."/>
            <person name="Tettelin H."/>
            <person name="Glass J.I."/>
            <person name="Rusch D."/>
            <person name="Podicherti R."/>
            <person name="Tsui H.-C.T."/>
            <person name="Winkler M.E."/>
        </authorList>
    </citation>
    <scope>NUCLEOTIDE SEQUENCE</scope>
</reference>
<dbReference type="EMBL" id="UINC01150416">
    <property type="protein sequence ID" value="SVD43448.1"/>
    <property type="molecule type" value="Genomic_DNA"/>
</dbReference>
<protein>
    <submittedName>
        <fullName evidence="1">Uncharacterized protein</fullName>
    </submittedName>
</protein>
<proteinExistence type="predicted"/>
<accession>A0A382VBZ7</accession>
<gene>
    <name evidence="1" type="ORF">METZ01_LOCUS396302</name>
</gene>